<gene>
    <name evidence="2" type="ORF">IV203_018807</name>
</gene>
<dbReference type="InterPro" id="IPR001279">
    <property type="entry name" value="Metallo-B-lactamas"/>
</dbReference>
<evidence type="ECO:0000313" key="3">
    <source>
        <dbReference type="Proteomes" id="UP000693970"/>
    </source>
</evidence>
<dbReference type="AlphaFoldDB" id="A0A9K3M223"/>
<sequence length="429" mass="47688">MKAVTTKASVPTVWTSMIVASVVTSTHAFNTPASSTIVLRPFTALNAAPKRLDSNVDGPLYVNDRCINCSACSMFAPLIFERSDKESAHVVYHQPQTEEEIETARAALSACPVAAIRVETQAQRNHRKQSPMSQEDQALGKELAMSPKLNGREMPFPRPVSTHYNETVYFMGHHNEKSFGATPYLFRLSSGQWIMVDTPRFGKPAVEALESVTAGRPPDYLILTHVDDTAGHYDWKNHYPNLQRIFHTGDLGRHNWIGDTSLESVEVLLQETTNIQDGTAAFSALQVFDLNGSPIDHNKIGEEEVVILHTPGHSPGSISILFQPKGAGNNDQNSSKGVLFSGDTYSYRLSSDAMTGFPRYGNNQRLQANILKSLVHDWGSEWDLLAPGHGHVRDYSDMAATKEERLEIQKTELIPAVEELQRYATLKRW</sequence>
<evidence type="ECO:0000259" key="1">
    <source>
        <dbReference type="SMART" id="SM00849"/>
    </source>
</evidence>
<protein>
    <submittedName>
        <fullName evidence="2">Zn-dependent hydrolase, glyoxylase</fullName>
    </submittedName>
</protein>
<dbReference type="Pfam" id="PF13370">
    <property type="entry name" value="Fer4_13"/>
    <property type="match status" value="1"/>
</dbReference>
<organism evidence="2 3">
    <name type="scientific">Nitzschia inconspicua</name>
    <dbReference type="NCBI Taxonomy" id="303405"/>
    <lineage>
        <taxon>Eukaryota</taxon>
        <taxon>Sar</taxon>
        <taxon>Stramenopiles</taxon>
        <taxon>Ochrophyta</taxon>
        <taxon>Bacillariophyta</taxon>
        <taxon>Bacillariophyceae</taxon>
        <taxon>Bacillariophycidae</taxon>
        <taxon>Bacillariales</taxon>
        <taxon>Bacillariaceae</taxon>
        <taxon>Nitzschia</taxon>
    </lineage>
</organism>
<dbReference type="PANTHER" id="PTHR42773">
    <property type="entry name" value="METALLO-BETA-LACTAMASE-RELATED"/>
    <property type="match status" value="1"/>
</dbReference>
<dbReference type="Pfam" id="PF00753">
    <property type="entry name" value="Lactamase_B"/>
    <property type="match status" value="1"/>
</dbReference>
<dbReference type="Proteomes" id="UP000693970">
    <property type="component" value="Unassembled WGS sequence"/>
</dbReference>
<dbReference type="PANTHER" id="PTHR42773:SF1">
    <property type="entry name" value="METALLO-BETA-LACTAMASE FAMILY PROTEIN"/>
    <property type="match status" value="1"/>
</dbReference>
<evidence type="ECO:0000313" key="2">
    <source>
        <dbReference type="EMBL" id="KAG7372664.1"/>
    </source>
</evidence>
<reference evidence="2" key="1">
    <citation type="journal article" date="2021" name="Sci. Rep.">
        <title>Diploid genomic architecture of Nitzschia inconspicua, an elite biomass production diatom.</title>
        <authorList>
            <person name="Oliver A."/>
            <person name="Podell S."/>
            <person name="Pinowska A."/>
            <person name="Traller J.C."/>
            <person name="Smith S.R."/>
            <person name="McClure R."/>
            <person name="Beliaev A."/>
            <person name="Bohutskyi P."/>
            <person name="Hill E.A."/>
            <person name="Rabines A."/>
            <person name="Zheng H."/>
            <person name="Allen L.Z."/>
            <person name="Kuo A."/>
            <person name="Grigoriev I.V."/>
            <person name="Allen A.E."/>
            <person name="Hazlebeck D."/>
            <person name="Allen E.E."/>
        </authorList>
    </citation>
    <scope>NUCLEOTIDE SEQUENCE</scope>
    <source>
        <strain evidence="2">Hildebrandi</strain>
    </source>
</reference>
<keyword evidence="2" id="KW-0378">Hydrolase</keyword>
<keyword evidence="3" id="KW-1185">Reference proteome</keyword>
<feature type="domain" description="Metallo-beta-lactamase" evidence="1">
    <location>
        <begin position="180"/>
        <end position="389"/>
    </location>
</feature>
<dbReference type="SMART" id="SM00849">
    <property type="entry name" value="Lactamase_B"/>
    <property type="match status" value="1"/>
</dbReference>
<reference evidence="2" key="2">
    <citation type="submission" date="2021-04" db="EMBL/GenBank/DDBJ databases">
        <authorList>
            <person name="Podell S."/>
        </authorList>
    </citation>
    <scope>NUCLEOTIDE SEQUENCE</scope>
    <source>
        <strain evidence="2">Hildebrandi</strain>
    </source>
</reference>
<proteinExistence type="predicted"/>
<dbReference type="GO" id="GO:0016787">
    <property type="term" value="F:hydrolase activity"/>
    <property type="evidence" value="ECO:0007669"/>
    <property type="project" value="UniProtKB-KW"/>
</dbReference>
<dbReference type="OrthoDB" id="17458at2759"/>
<name>A0A9K3M223_9STRA</name>
<comment type="caution">
    <text evidence="2">The sequence shown here is derived from an EMBL/GenBank/DDBJ whole genome shotgun (WGS) entry which is preliminary data.</text>
</comment>
<accession>A0A9K3M223</accession>
<dbReference type="EMBL" id="JAGRRH010000003">
    <property type="protein sequence ID" value="KAG7372664.1"/>
    <property type="molecule type" value="Genomic_DNA"/>
</dbReference>